<name>A0A0F7FJ24_9CREN</name>
<proteinExistence type="inferred from homology"/>
<comment type="catalytic activity">
    <reaction evidence="1">
        <text>beta-D-fructose 1,6-bisphosphate = D-glyceraldehyde 3-phosphate + dihydroxyacetone phosphate</text>
        <dbReference type="Rhea" id="RHEA:14729"/>
        <dbReference type="ChEBI" id="CHEBI:32966"/>
        <dbReference type="ChEBI" id="CHEBI:57642"/>
        <dbReference type="ChEBI" id="CHEBI:59776"/>
        <dbReference type="EC" id="4.1.2.13"/>
    </reaction>
</comment>
<dbReference type="InterPro" id="IPR050456">
    <property type="entry name" value="DeoC/FbaB_aldolase"/>
</dbReference>
<dbReference type="InterPro" id="IPR041720">
    <property type="entry name" value="FbaB-like"/>
</dbReference>
<dbReference type="NCBIfam" id="NF040816">
    <property type="entry name" value="Fbpase1_Arch"/>
    <property type="match status" value="1"/>
</dbReference>
<feature type="active site" description="Proton donor" evidence="9">
    <location>
        <position position="152"/>
    </location>
</feature>
<keyword evidence="6" id="KW-0324">Glycolysis</keyword>
<dbReference type="PANTHER" id="PTHR47916:SF1">
    <property type="entry name" value="3-HYDROXY-5-PHOSPHONOOXYPENTANE-2,4-DIONE THIOLASE"/>
    <property type="match status" value="1"/>
</dbReference>
<dbReference type="GO" id="GO:0005737">
    <property type="term" value="C:cytoplasm"/>
    <property type="evidence" value="ECO:0007669"/>
    <property type="project" value="UniProtKB-SubCell"/>
</dbReference>
<dbReference type="GeneID" id="25400979"/>
<dbReference type="PANTHER" id="PTHR47916">
    <property type="entry name" value="FRUCTOSE-BISPHOSPHATE ALDOLASE CLASS 1"/>
    <property type="match status" value="1"/>
</dbReference>
<dbReference type="PIRSF" id="PIRSF038992">
    <property type="entry name" value="Aldolase_Ia"/>
    <property type="match status" value="1"/>
</dbReference>
<dbReference type="RefSeq" id="WP_052884865.1">
    <property type="nucleotide sequence ID" value="NZ_CP009961.1"/>
</dbReference>
<gene>
    <name evidence="10" type="ORF">MA03_02070</name>
</gene>
<dbReference type="EMBL" id="CP009961">
    <property type="protein sequence ID" value="AKG39310.1"/>
    <property type="molecule type" value="Genomic_DNA"/>
</dbReference>
<comment type="subcellular location">
    <subcellularLocation>
        <location evidence="2">Cytoplasm</location>
    </subcellularLocation>
</comment>
<keyword evidence="11" id="KW-1185">Reference proteome</keyword>
<keyword evidence="8" id="KW-0704">Schiff base</keyword>
<dbReference type="STRING" id="1550241.MA03_02070"/>
<evidence type="ECO:0000256" key="2">
    <source>
        <dbReference type="ARBA" id="ARBA00004496"/>
    </source>
</evidence>
<dbReference type="SUPFAM" id="SSF51569">
    <property type="entry name" value="Aldolase"/>
    <property type="match status" value="1"/>
</dbReference>
<dbReference type="AlphaFoldDB" id="A0A0F7FJ24"/>
<dbReference type="OrthoDB" id="6329at2157"/>
<evidence type="ECO:0000256" key="1">
    <source>
        <dbReference type="ARBA" id="ARBA00000441"/>
    </source>
</evidence>
<dbReference type="InterPro" id="IPR013785">
    <property type="entry name" value="Aldolase_TIM"/>
</dbReference>
<evidence type="ECO:0000313" key="10">
    <source>
        <dbReference type="EMBL" id="AKG39310.1"/>
    </source>
</evidence>
<evidence type="ECO:0000256" key="8">
    <source>
        <dbReference type="ARBA" id="ARBA00023270"/>
    </source>
</evidence>
<evidence type="ECO:0000256" key="7">
    <source>
        <dbReference type="ARBA" id="ARBA00023239"/>
    </source>
</evidence>
<dbReference type="NCBIfam" id="NF005556">
    <property type="entry name" value="PRK07226.1"/>
    <property type="match status" value="1"/>
</dbReference>
<sequence length="271" mass="29283">MLSYAAVGKKIRLGRLLPDGKSLIFAFDHGVEHGPSDFSGETINPRKILEKIVDVVDAIMLLPGMANITSDVWAGKVPLIVKVTSKTSLRPEDARLLQSPFGWVEDVVALGAEAVAATVYWGSHYEDSMLKQWFTVKREAEKYGLPCLQLSYPRGPAIKNMYDVEVVRYGVRAAIESGADLIKTYYTGSTETFREVVKTAAGIPVLMSGGAKAKTLLDFLHVVKSVMDAGGQGVVVGRNIFQHENPKGAAKAISAVVHEGLDPEEAVKKAG</sequence>
<reference evidence="10 11" key="1">
    <citation type="journal article" date="2015" name="Stand. Genomic Sci.">
        <title>Complete genome sequence of and proposal of Thermofilum uzonense sp. nov. a novel hyperthermophilic crenarchaeon and emended description of the genus Thermofilum.</title>
        <authorList>
            <person name="Toshchakov S.V."/>
            <person name="Korzhenkov A.A."/>
            <person name="Samarov N.I."/>
            <person name="Mazunin I.O."/>
            <person name="Mozhey O.I."/>
            <person name="Shmyr I.S."/>
            <person name="Derbikova K.S."/>
            <person name="Taranov E.A."/>
            <person name="Dominova I.N."/>
            <person name="Bonch-Osmolovskaya E.A."/>
            <person name="Patrushev M.V."/>
            <person name="Podosokorskaya O.A."/>
            <person name="Kublanov I.V."/>
        </authorList>
    </citation>
    <scope>NUCLEOTIDE SEQUENCE [LARGE SCALE GENOMIC DNA]</scope>
    <source>
        <strain evidence="10 11">1807-2</strain>
    </source>
</reference>
<dbReference type="KEGG" id="thf:MA03_02070"/>
<comment type="similarity">
    <text evidence="3">Belongs to the DeoC/FbaB aldolase family.</text>
</comment>
<evidence type="ECO:0000256" key="5">
    <source>
        <dbReference type="ARBA" id="ARBA00022490"/>
    </source>
</evidence>
<evidence type="ECO:0000313" key="11">
    <source>
        <dbReference type="Proteomes" id="UP000067434"/>
    </source>
</evidence>
<dbReference type="Pfam" id="PF01791">
    <property type="entry name" value="DeoC"/>
    <property type="match status" value="1"/>
</dbReference>
<dbReference type="GO" id="GO:0006096">
    <property type="term" value="P:glycolytic process"/>
    <property type="evidence" value="ECO:0007669"/>
    <property type="project" value="UniProtKB-KW"/>
</dbReference>
<accession>A0A0F7FJ24</accession>
<dbReference type="EC" id="4.1.2.13" evidence="4"/>
<protein>
    <recommendedName>
        <fullName evidence="4">fructose-bisphosphate aldolase</fullName>
        <ecNumber evidence="4">4.1.2.13</ecNumber>
    </recommendedName>
</protein>
<dbReference type="CDD" id="cd00958">
    <property type="entry name" value="DhnA"/>
    <property type="match status" value="1"/>
</dbReference>
<evidence type="ECO:0000256" key="4">
    <source>
        <dbReference type="ARBA" id="ARBA00013068"/>
    </source>
</evidence>
<dbReference type="InterPro" id="IPR053414">
    <property type="entry name" value="FBA_class_1"/>
</dbReference>
<keyword evidence="7" id="KW-0456">Lyase</keyword>
<dbReference type="PATRIC" id="fig|1550241.5.peg.422"/>
<evidence type="ECO:0000256" key="3">
    <source>
        <dbReference type="ARBA" id="ARBA00008116"/>
    </source>
</evidence>
<dbReference type="InterPro" id="IPR002915">
    <property type="entry name" value="DeoC/FbaB/LacD_aldolase"/>
</dbReference>
<dbReference type="Proteomes" id="UP000067434">
    <property type="component" value="Chromosome"/>
</dbReference>
<feature type="active site" description="Schiff-base intermediate with dihydroxyacetone-P" evidence="9">
    <location>
        <position position="183"/>
    </location>
</feature>
<dbReference type="Gene3D" id="3.20.20.70">
    <property type="entry name" value="Aldolase class I"/>
    <property type="match status" value="1"/>
</dbReference>
<dbReference type="HOGENOM" id="CLU_057069_2_2_2"/>
<dbReference type="GO" id="GO:0004332">
    <property type="term" value="F:fructose-bisphosphate aldolase activity"/>
    <property type="evidence" value="ECO:0007669"/>
    <property type="project" value="UniProtKB-EC"/>
</dbReference>
<evidence type="ECO:0000256" key="9">
    <source>
        <dbReference type="PIRSR" id="PIRSR038992-1"/>
    </source>
</evidence>
<organism evidence="10 11">
    <name type="scientific">Infirmifilum uzonense</name>
    <dbReference type="NCBI Taxonomy" id="1550241"/>
    <lineage>
        <taxon>Archaea</taxon>
        <taxon>Thermoproteota</taxon>
        <taxon>Thermoprotei</taxon>
        <taxon>Thermofilales</taxon>
        <taxon>Thermofilaceae</taxon>
        <taxon>Infirmifilum</taxon>
    </lineage>
</organism>
<dbReference type="SMART" id="SM01133">
    <property type="entry name" value="DeoC"/>
    <property type="match status" value="1"/>
</dbReference>
<evidence type="ECO:0000256" key="6">
    <source>
        <dbReference type="ARBA" id="ARBA00023152"/>
    </source>
</evidence>
<keyword evidence="5" id="KW-0963">Cytoplasm</keyword>